<protein>
    <submittedName>
        <fullName evidence="1">Uncharacterized protein</fullName>
    </submittedName>
</protein>
<sequence length="37" mass="4507">MHITKALADIVLRWLYLNEHVFLITWIDIYLQNNHKA</sequence>
<organism evidence="1 2">
    <name type="scientific">Candidatus Pseudomonas adelgestsugas</name>
    <dbReference type="NCBI Taxonomy" id="1302376"/>
    <lineage>
        <taxon>Bacteria</taxon>
        <taxon>Pseudomonadati</taxon>
        <taxon>Pseudomonadota</taxon>
        <taxon>Gammaproteobacteria</taxon>
        <taxon>Pseudomonadales</taxon>
        <taxon>Pseudomonadaceae</taxon>
        <taxon>Pseudomonas</taxon>
    </lineage>
</organism>
<accession>A0ABX5RAI5</accession>
<name>A0ABX5RAI5_9PSED</name>
<keyword evidence="2" id="KW-1185">Reference proteome</keyword>
<reference evidence="1 2" key="1">
    <citation type="journal article" date="2018" name="Genome Biol. Evol.">
        <title>Partnering With a Pest: Genomes of Hemlock Woolly Adelgid Symbionts Reveal Atypical Nutritional Provisioning Patterns in Dual-Obligate Bacteria.</title>
        <authorList>
            <person name="Weglarz K.M."/>
            <person name="Havill N.P."/>
            <person name="Burke G.R."/>
            <person name="von Dohlen C.D."/>
        </authorList>
    </citation>
    <scope>NUCLEOTIDE SEQUENCE [LARGE SCALE GENOMIC DNA]</scope>
    <source>
        <strain evidence="1 2">HWA_ENA</strain>
    </source>
</reference>
<evidence type="ECO:0000313" key="1">
    <source>
        <dbReference type="EMBL" id="QAX82218.1"/>
    </source>
</evidence>
<evidence type="ECO:0000313" key="2">
    <source>
        <dbReference type="Proteomes" id="UP000288953"/>
    </source>
</evidence>
<gene>
    <name evidence="1" type="ORF">C3B55_00915</name>
</gene>
<dbReference type="Proteomes" id="UP000288953">
    <property type="component" value="Chromosome"/>
</dbReference>
<dbReference type="EMBL" id="CP026512">
    <property type="protein sequence ID" value="QAX82218.1"/>
    <property type="molecule type" value="Genomic_DNA"/>
</dbReference>
<proteinExistence type="predicted"/>